<dbReference type="Proteomes" id="UP001148018">
    <property type="component" value="Unassembled WGS sequence"/>
</dbReference>
<comment type="caution">
    <text evidence="2">The sequence shown here is derived from an EMBL/GenBank/DDBJ whole genome shotgun (WGS) entry which is preliminary data.</text>
</comment>
<evidence type="ECO:0000256" key="1">
    <source>
        <dbReference type="SAM" id="MobiDB-lite"/>
    </source>
</evidence>
<protein>
    <submittedName>
        <fullName evidence="2">Uncharacterized protein</fullName>
    </submittedName>
</protein>
<reference evidence="2" key="1">
    <citation type="submission" date="2022-07" db="EMBL/GenBank/DDBJ databases">
        <title>Chromosome-level genome of Muraenolepis orangiensis.</title>
        <authorList>
            <person name="Kim J."/>
        </authorList>
    </citation>
    <scope>NUCLEOTIDE SEQUENCE</scope>
    <source>
        <strain evidence="2">KU_S4_2022</strain>
        <tissue evidence="2">Muscle</tissue>
    </source>
</reference>
<keyword evidence="3" id="KW-1185">Reference proteome</keyword>
<evidence type="ECO:0000313" key="3">
    <source>
        <dbReference type="Proteomes" id="UP001148018"/>
    </source>
</evidence>
<dbReference type="AlphaFoldDB" id="A0A9Q0IDV4"/>
<organism evidence="2 3">
    <name type="scientific">Muraenolepis orangiensis</name>
    <name type="common">Patagonian moray cod</name>
    <dbReference type="NCBI Taxonomy" id="630683"/>
    <lineage>
        <taxon>Eukaryota</taxon>
        <taxon>Metazoa</taxon>
        <taxon>Chordata</taxon>
        <taxon>Craniata</taxon>
        <taxon>Vertebrata</taxon>
        <taxon>Euteleostomi</taxon>
        <taxon>Actinopterygii</taxon>
        <taxon>Neopterygii</taxon>
        <taxon>Teleostei</taxon>
        <taxon>Neoteleostei</taxon>
        <taxon>Acanthomorphata</taxon>
        <taxon>Zeiogadaria</taxon>
        <taxon>Gadariae</taxon>
        <taxon>Gadiformes</taxon>
        <taxon>Muraenolepidoidei</taxon>
        <taxon>Muraenolepididae</taxon>
        <taxon>Muraenolepis</taxon>
    </lineage>
</organism>
<evidence type="ECO:0000313" key="2">
    <source>
        <dbReference type="EMBL" id="KAJ3596847.1"/>
    </source>
</evidence>
<feature type="region of interest" description="Disordered" evidence="1">
    <location>
        <begin position="1"/>
        <end position="80"/>
    </location>
</feature>
<proteinExistence type="predicted"/>
<accession>A0A9Q0IDV4</accession>
<feature type="compositionally biased region" description="Basic and acidic residues" evidence="1">
    <location>
        <begin position="7"/>
        <end position="30"/>
    </location>
</feature>
<dbReference type="EMBL" id="JANIIK010000110">
    <property type="protein sequence ID" value="KAJ3596847.1"/>
    <property type="molecule type" value="Genomic_DNA"/>
</dbReference>
<name>A0A9Q0IDV4_9TELE</name>
<gene>
    <name evidence="2" type="ORF">NHX12_003247</name>
</gene>
<sequence>MTHPHRQNSDVDRTWSHLEEPQDEELRGSRQQELQEEELQEHRFISTVSGPKNSQKKRKYDRRGTTAPGPIHVEMPSDGT</sequence>